<keyword evidence="7" id="KW-1185">Reference proteome</keyword>
<feature type="domain" description="Carrier" evidence="5">
    <location>
        <begin position="1042"/>
        <end position="1116"/>
    </location>
</feature>
<dbReference type="Gene3D" id="3.40.50.980">
    <property type="match status" value="2"/>
</dbReference>
<dbReference type="InterPro" id="IPR009081">
    <property type="entry name" value="PP-bd_ACP"/>
</dbReference>
<dbReference type="Gene3D" id="3.30.300.30">
    <property type="match status" value="1"/>
</dbReference>
<evidence type="ECO:0000256" key="3">
    <source>
        <dbReference type="ARBA" id="ARBA00022450"/>
    </source>
</evidence>
<dbReference type="InterPro" id="IPR001242">
    <property type="entry name" value="Condensation_dom"/>
</dbReference>
<name>A0A512BJL2_9BACT</name>
<evidence type="ECO:0000256" key="2">
    <source>
        <dbReference type="ARBA" id="ARBA00006432"/>
    </source>
</evidence>
<dbReference type="FunFam" id="3.30.300.30:FF:000010">
    <property type="entry name" value="Enterobactin synthetase component F"/>
    <property type="match status" value="1"/>
</dbReference>
<dbReference type="EMBL" id="BJYT01000042">
    <property type="protein sequence ID" value="GEO12156.1"/>
    <property type="molecule type" value="Genomic_DNA"/>
</dbReference>
<dbReference type="RefSeq" id="WP_147206281.1">
    <property type="nucleotide sequence ID" value="NZ_BJYT01000042.1"/>
</dbReference>
<dbReference type="FunFam" id="3.40.50.12780:FF:000012">
    <property type="entry name" value="Non-ribosomal peptide synthetase"/>
    <property type="match status" value="1"/>
</dbReference>
<dbReference type="Gene3D" id="3.30.559.10">
    <property type="entry name" value="Chloramphenicol acetyltransferase-like domain"/>
    <property type="match status" value="2"/>
</dbReference>
<keyword evidence="3" id="KW-0596">Phosphopantetheine</keyword>
<dbReference type="NCBIfam" id="TIGR01733">
    <property type="entry name" value="AA-adenyl-dom"/>
    <property type="match status" value="1"/>
</dbReference>
<dbReference type="GO" id="GO:0003824">
    <property type="term" value="F:catalytic activity"/>
    <property type="evidence" value="ECO:0007669"/>
    <property type="project" value="InterPro"/>
</dbReference>
<comment type="cofactor">
    <cofactor evidence="1">
        <name>pantetheine 4'-phosphate</name>
        <dbReference type="ChEBI" id="CHEBI:47942"/>
    </cofactor>
</comment>
<dbReference type="Proteomes" id="UP000321513">
    <property type="component" value="Unassembled WGS sequence"/>
</dbReference>
<keyword evidence="4" id="KW-0597">Phosphoprotein</keyword>
<dbReference type="InterPro" id="IPR036736">
    <property type="entry name" value="ACP-like_sf"/>
</dbReference>
<evidence type="ECO:0000313" key="6">
    <source>
        <dbReference type="EMBL" id="GEO12156.1"/>
    </source>
</evidence>
<proteinExistence type="inferred from homology"/>
<dbReference type="Gene3D" id="1.10.1200.10">
    <property type="entry name" value="ACP-like"/>
    <property type="match status" value="1"/>
</dbReference>
<dbReference type="CDD" id="cd19534">
    <property type="entry name" value="E_NRPS"/>
    <property type="match status" value="1"/>
</dbReference>
<dbReference type="OrthoDB" id="9778690at2"/>
<evidence type="ECO:0000313" key="7">
    <source>
        <dbReference type="Proteomes" id="UP000321513"/>
    </source>
</evidence>
<dbReference type="Gene3D" id="2.30.38.10">
    <property type="entry name" value="Luciferase, Domain 3"/>
    <property type="match status" value="1"/>
</dbReference>
<dbReference type="Pfam" id="PF18563">
    <property type="entry name" value="TubC_N"/>
    <property type="match status" value="1"/>
</dbReference>
<dbReference type="InterPro" id="IPR041464">
    <property type="entry name" value="TubC_N"/>
</dbReference>
<dbReference type="FunFam" id="1.10.1200.10:FF:000005">
    <property type="entry name" value="Nonribosomal peptide synthetase 1"/>
    <property type="match status" value="1"/>
</dbReference>
<dbReference type="NCBIfam" id="TIGR01720">
    <property type="entry name" value="NRPS-para261"/>
    <property type="match status" value="1"/>
</dbReference>
<dbReference type="Pfam" id="PF00550">
    <property type="entry name" value="PP-binding"/>
    <property type="match status" value="1"/>
</dbReference>
<dbReference type="SUPFAM" id="SSF56801">
    <property type="entry name" value="Acetyl-CoA synthetase-like"/>
    <property type="match status" value="1"/>
</dbReference>
<dbReference type="CDD" id="cd12117">
    <property type="entry name" value="A_NRPS_Srf_like"/>
    <property type="match status" value="1"/>
</dbReference>
<dbReference type="Pfam" id="PF13193">
    <property type="entry name" value="AMP-binding_C"/>
    <property type="match status" value="1"/>
</dbReference>
<dbReference type="Pfam" id="PF00501">
    <property type="entry name" value="AMP-binding"/>
    <property type="match status" value="1"/>
</dbReference>
<dbReference type="Gene3D" id="3.30.559.30">
    <property type="entry name" value="Nonribosomal peptide synthetase, condensation domain"/>
    <property type="match status" value="2"/>
</dbReference>
<dbReference type="GO" id="GO:0043041">
    <property type="term" value="P:amino acid activation for nonribosomal peptide biosynthetic process"/>
    <property type="evidence" value="ECO:0007669"/>
    <property type="project" value="UniProtKB-ARBA"/>
</dbReference>
<dbReference type="InterPro" id="IPR010071">
    <property type="entry name" value="AA_adenyl_dom"/>
</dbReference>
<comment type="similarity">
    <text evidence="2">Belongs to the ATP-dependent AMP-binding enzyme family.</text>
</comment>
<comment type="caution">
    <text evidence="6">The sequence shown here is derived from an EMBL/GenBank/DDBJ whole genome shotgun (WGS) entry which is preliminary data.</text>
</comment>
<dbReference type="PANTHER" id="PTHR45398">
    <property type="match status" value="1"/>
</dbReference>
<dbReference type="FunFam" id="3.40.50.980:FF:000001">
    <property type="entry name" value="Non-ribosomal peptide synthetase"/>
    <property type="match status" value="1"/>
</dbReference>
<evidence type="ECO:0000256" key="4">
    <source>
        <dbReference type="ARBA" id="ARBA00022553"/>
    </source>
</evidence>
<dbReference type="PANTHER" id="PTHR45398:SF1">
    <property type="entry name" value="ENZYME, PUTATIVE (JCVI)-RELATED"/>
    <property type="match status" value="1"/>
</dbReference>
<dbReference type="SUPFAM" id="SSF47336">
    <property type="entry name" value="ACP-like"/>
    <property type="match status" value="1"/>
</dbReference>
<dbReference type="Pfam" id="PF00668">
    <property type="entry name" value="Condensation"/>
    <property type="match status" value="2"/>
</dbReference>
<sequence length="1603" mass="180648">MNERSIIDLLYLAKQNRIDLFLNEGQLQVKLPKDKAFDKSILEQLKANKEELTAFLSKNERGSITSNKITKADRNSLTHIPLSFSQERLWFVDQLEGSTKYHLPAVIRLKGQLETAALKSTLQTIVVRHEVLRTVILEENGQGYQELLDADNWQLESVDGLQYKDDPENLHEFVQNLIDFPFNLSKDYMLRAHLIMLAKQEHILLVTIHHIAADAWSMSVLVNEVIELYTSSITKRAARLQPLPIQYSDYAIWQRNHLQGANLDKKLNYWKEKLEGTTPLNLPLDYNRPAVWSSRGAITRFTINKKLSTSLQQLSKQYESTLFMTLLAAFKILLRRYSGQTDICVGTSVANRSMKEVEGLIGFFVNMLALRTEINDHQTFPDLLQKVKTTTLEGYENQDAPFEKVVDQVIQQRDMSKNPLIQVMMIMLNTPDVPDLRLGELTLSMEDLHHTKTLFDLSFFISETEVGLEGWVEYCTDIFSEKTIKQLIENFTELLTNISVNPIQKVGSIPILKKSEEHKLLIEFNDNKVAYPEDKSIVNLFEEQVSKTPFNQAVIFEEQKLTYAELNERANHLAHYLRTKGVREETLVPICIERSLELIVGILGILKVGGAYVPIDPKYPGHRIGFMLKDISADIILCSKNTKDNLSHISYIDTLVLDNDMGVFTAHASENLATASRPDSLAYIIYTSGSTGTPKGTMIEHKSVVSLVRGVDFVSSTSDDVLLSTGSPSFDATTFEYWSMLLNGGQLILCNENNLLDKDLLKAEIQERGVNKMWFTSSWFNQLVDTDITVFEQLKTVLVGGEKLSEQHIEKMRSMYPAINIINGYGPTENTTFSLTYLVKETEIKKAIPIGKPLANRSAYIVDENGELVPIGVTGEICVGGPGLARGYLNNERLTGEKFVFNKFGADEAARMYKTGDLGCWSADGNIQYQGRIDDQVKIRGFRIELGEIESVLGKFDGILQNVVLAKEDKNGRKRLVAFVVSNGGFNKESAISYLSEKLPDYMVPAFWVEMTQLPLTSNGKVDKKALPDPEVTETAVKGFAEASTELQSKLVKIWQDLLDVESVGIDDNFFELGGDSILAIQFVSRARNVGIEVKVADVFTYQTISQLSKLLDSGGIVSPKDGGNSEDLAGSCGLLPVQQWYFETQQVELSHFNQSVLLSIDKSIDENILNQAIEQILKQHDALRFRYYQQDGEWKQEYSKAKVEVKIEELIYAESEDAGGQINKVADQYQRSLDIEKGETVRVVLLKTPAAEKSNRLLWIIHHLVVDGVSWRLILEEFESALAQTVSTGTATSHSKTSSYKQWYDALEKYGRSSTLLKQTPYWSKTVQSFKPFVPDFDYSEKVTVAETNGFTLKLDADVTRSLLKEVPRVYHTEINDILLCALAKTLCNWTTKDQVVIGLEGHGREAIDTSIDISRTVGWFTSLYPVLINMVDTNGWDNLIKSVKEQLRQVPDKGVGFGVLRYINKEESLQGSEPWDIQFNYLGQVDNVVRESARLSVASEPTGAGRSEKQVVSEKLSVNSHIKAGQLVCVWRFSSKYFREETIRNLATSYLHDLSSLVTHCLEQGKNGAVYTPSDYGLGTAVSYEELDAFLEDESDNVMSF</sequence>
<dbReference type="GO" id="GO:0031177">
    <property type="term" value="F:phosphopantetheine binding"/>
    <property type="evidence" value="ECO:0007669"/>
    <property type="project" value="InterPro"/>
</dbReference>
<dbReference type="InterPro" id="IPR045851">
    <property type="entry name" value="AMP-bd_C_sf"/>
</dbReference>
<dbReference type="CDD" id="cd19531">
    <property type="entry name" value="LCL_NRPS-like"/>
    <property type="match status" value="1"/>
</dbReference>
<gene>
    <name evidence="6" type="ORF">SAE01_46520</name>
</gene>
<accession>A0A512BJL2</accession>
<evidence type="ECO:0000256" key="1">
    <source>
        <dbReference type="ARBA" id="ARBA00001957"/>
    </source>
</evidence>
<dbReference type="InterPro" id="IPR020845">
    <property type="entry name" value="AMP-binding_CS"/>
</dbReference>
<dbReference type="InterPro" id="IPR010060">
    <property type="entry name" value="NRPS_synth"/>
</dbReference>
<dbReference type="GO" id="GO:0044550">
    <property type="term" value="P:secondary metabolite biosynthetic process"/>
    <property type="evidence" value="ECO:0007669"/>
    <property type="project" value="UniProtKB-ARBA"/>
</dbReference>
<organism evidence="6 7">
    <name type="scientific">Segetibacter aerophilus</name>
    <dbReference type="NCBI Taxonomy" id="670293"/>
    <lineage>
        <taxon>Bacteria</taxon>
        <taxon>Pseudomonadati</taxon>
        <taxon>Bacteroidota</taxon>
        <taxon>Chitinophagia</taxon>
        <taxon>Chitinophagales</taxon>
        <taxon>Chitinophagaceae</taxon>
        <taxon>Segetibacter</taxon>
    </lineage>
</organism>
<dbReference type="InterPro" id="IPR020806">
    <property type="entry name" value="PKS_PP-bd"/>
</dbReference>
<evidence type="ECO:0000259" key="5">
    <source>
        <dbReference type="PROSITE" id="PS50075"/>
    </source>
</evidence>
<dbReference type="InterPro" id="IPR044894">
    <property type="entry name" value="TubC_N_sf"/>
</dbReference>
<protein>
    <recommendedName>
        <fullName evidence="5">Carrier domain-containing protein</fullName>
    </recommendedName>
</protein>
<dbReference type="InterPro" id="IPR000873">
    <property type="entry name" value="AMP-dep_synth/lig_dom"/>
</dbReference>
<dbReference type="SMART" id="SM00823">
    <property type="entry name" value="PKS_PP"/>
    <property type="match status" value="1"/>
</dbReference>
<dbReference type="SUPFAM" id="SSF52777">
    <property type="entry name" value="CoA-dependent acyltransferases"/>
    <property type="match status" value="4"/>
</dbReference>
<dbReference type="InterPro" id="IPR025110">
    <property type="entry name" value="AMP-bd_C"/>
</dbReference>
<dbReference type="PROSITE" id="PS50075">
    <property type="entry name" value="CARRIER"/>
    <property type="match status" value="1"/>
</dbReference>
<dbReference type="PROSITE" id="PS00455">
    <property type="entry name" value="AMP_BINDING"/>
    <property type="match status" value="1"/>
</dbReference>
<dbReference type="Gene3D" id="1.10.10.1830">
    <property type="entry name" value="Non-ribosomal peptide synthase, adenylation domain"/>
    <property type="match status" value="1"/>
</dbReference>
<reference evidence="6 7" key="1">
    <citation type="submission" date="2019-07" db="EMBL/GenBank/DDBJ databases">
        <title>Whole genome shotgun sequence of Segetibacter aerophilus NBRC 106135.</title>
        <authorList>
            <person name="Hosoyama A."/>
            <person name="Uohara A."/>
            <person name="Ohji S."/>
            <person name="Ichikawa N."/>
        </authorList>
    </citation>
    <scope>NUCLEOTIDE SEQUENCE [LARGE SCALE GENOMIC DNA]</scope>
    <source>
        <strain evidence="6 7">NBRC 106135</strain>
    </source>
</reference>
<dbReference type="InterPro" id="IPR023213">
    <property type="entry name" value="CAT-like_dom_sf"/>
</dbReference>